<accession>A0A9R1XBP6</accession>
<reference evidence="1 2" key="1">
    <citation type="journal article" date="2017" name="Nat. Commun.">
        <title>Genome assembly with in vitro proximity ligation data and whole-genome triplication in lettuce.</title>
        <authorList>
            <person name="Reyes-Chin-Wo S."/>
            <person name="Wang Z."/>
            <person name="Yang X."/>
            <person name="Kozik A."/>
            <person name="Arikit S."/>
            <person name="Song C."/>
            <person name="Xia L."/>
            <person name="Froenicke L."/>
            <person name="Lavelle D.O."/>
            <person name="Truco M.J."/>
            <person name="Xia R."/>
            <person name="Zhu S."/>
            <person name="Xu C."/>
            <person name="Xu H."/>
            <person name="Xu X."/>
            <person name="Cox K."/>
            <person name="Korf I."/>
            <person name="Meyers B.C."/>
            <person name="Michelmore R.W."/>
        </authorList>
    </citation>
    <scope>NUCLEOTIDE SEQUENCE [LARGE SCALE GENOMIC DNA]</scope>
    <source>
        <strain evidence="2">cv. Salinas</strain>
        <tissue evidence="1">Seedlings</tissue>
    </source>
</reference>
<organism evidence="1 2">
    <name type="scientific">Lactuca sativa</name>
    <name type="common">Garden lettuce</name>
    <dbReference type="NCBI Taxonomy" id="4236"/>
    <lineage>
        <taxon>Eukaryota</taxon>
        <taxon>Viridiplantae</taxon>
        <taxon>Streptophyta</taxon>
        <taxon>Embryophyta</taxon>
        <taxon>Tracheophyta</taxon>
        <taxon>Spermatophyta</taxon>
        <taxon>Magnoliopsida</taxon>
        <taxon>eudicotyledons</taxon>
        <taxon>Gunneridae</taxon>
        <taxon>Pentapetalae</taxon>
        <taxon>asterids</taxon>
        <taxon>campanulids</taxon>
        <taxon>Asterales</taxon>
        <taxon>Asteraceae</taxon>
        <taxon>Cichorioideae</taxon>
        <taxon>Cichorieae</taxon>
        <taxon>Lactucinae</taxon>
        <taxon>Lactuca</taxon>
    </lineage>
</organism>
<dbReference type="EMBL" id="NBSK02000005">
    <property type="protein sequence ID" value="KAJ0202562.1"/>
    <property type="molecule type" value="Genomic_DNA"/>
</dbReference>
<sequence length="161" mass="18112">MKGSRYRISSSVAATLSIVKVVWSLGEEGEDLAYSGNGSRNSASPKVELGEFYEDGPRLNELDEQLGESYEDCMELAELFFKLGESYELSQSKRGLSVEVGELTKLCAYVFQLLFQSLPRVFIESLNRLAELTKGQANRERVFSEIYCYSLASILQENDHI</sequence>
<dbReference type="Proteomes" id="UP000235145">
    <property type="component" value="Unassembled WGS sequence"/>
</dbReference>
<dbReference type="AlphaFoldDB" id="A0A9R1XBP6"/>
<evidence type="ECO:0000313" key="2">
    <source>
        <dbReference type="Proteomes" id="UP000235145"/>
    </source>
</evidence>
<protein>
    <submittedName>
        <fullName evidence="1">Uncharacterized protein</fullName>
    </submittedName>
</protein>
<comment type="caution">
    <text evidence="1">The sequence shown here is derived from an EMBL/GenBank/DDBJ whole genome shotgun (WGS) entry which is preliminary data.</text>
</comment>
<evidence type="ECO:0000313" key="1">
    <source>
        <dbReference type="EMBL" id="KAJ0202562.1"/>
    </source>
</evidence>
<name>A0A9R1XBP6_LACSA</name>
<keyword evidence="2" id="KW-1185">Reference proteome</keyword>
<proteinExistence type="predicted"/>
<gene>
    <name evidence="1" type="ORF">LSAT_V11C500282620</name>
</gene>